<dbReference type="AlphaFoldDB" id="A0A0F2MA75"/>
<reference evidence="1 2" key="1">
    <citation type="journal article" date="2014" name="BMC Genomics">
        <title>Comparative genomics of the major fungal agents of human and animal Sporotrichosis: Sporothrix schenckii and Sporothrix brasiliensis.</title>
        <authorList>
            <person name="Teixeira M.M."/>
            <person name="de Almeida L.G."/>
            <person name="Kubitschek-Barreira P."/>
            <person name="Alves F.L."/>
            <person name="Kioshima E.S."/>
            <person name="Abadio A.K."/>
            <person name="Fernandes L."/>
            <person name="Derengowski L.S."/>
            <person name="Ferreira K.S."/>
            <person name="Souza R.C."/>
            <person name="Ruiz J.C."/>
            <person name="de Andrade N.C."/>
            <person name="Paes H.C."/>
            <person name="Nicola A.M."/>
            <person name="Albuquerque P."/>
            <person name="Gerber A.L."/>
            <person name="Martins V.P."/>
            <person name="Peconick L.D."/>
            <person name="Neto A.V."/>
            <person name="Chaucanez C.B."/>
            <person name="Silva P.A."/>
            <person name="Cunha O.L."/>
            <person name="de Oliveira F.F."/>
            <person name="dos Santos T.C."/>
            <person name="Barros A.L."/>
            <person name="Soares M.A."/>
            <person name="de Oliveira L.M."/>
            <person name="Marini M.M."/>
            <person name="Villalobos-Duno H."/>
            <person name="Cunha M.M."/>
            <person name="de Hoog S."/>
            <person name="da Silveira J.F."/>
            <person name="Henrissat B."/>
            <person name="Nino-Vega G.A."/>
            <person name="Cisalpino P.S."/>
            <person name="Mora-Montes H.M."/>
            <person name="Almeida S.R."/>
            <person name="Stajich J.E."/>
            <person name="Lopes-Bezerra L.M."/>
            <person name="Vasconcelos A.T."/>
            <person name="Felipe M.S."/>
        </authorList>
    </citation>
    <scope>NUCLEOTIDE SEQUENCE [LARGE SCALE GENOMIC DNA]</scope>
    <source>
        <strain evidence="1 2">1099-18</strain>
    </source>
</reference>
<accession>A0A0F2MA75</accession>
<dbReference type="VEuPathDB" id="FungiDB:SPSK_02879"/>
<dbReference type="EMBL" id="AXCR01000006">
    <property type="protein sequence ID" value="KJR86598.1"/>
    <property type="molecule type" value="Genomic_DNA"/>
</dbReference>
<protein>
    <submittedName>
        <fullName evidence="1">Uncharacterized protein</fullName>
    </submittedName>
</protein>
<proteinExistence type="predicted"/>
<dbReference type="RefSeq" id="XP_016589274.1">
    <property type="nucleotide sequence ID" value="XM_016729741.1"/>
</dbReference>
<evidence type="ECO:0000313" key="1">
    <source>
        <dbReference type="EMBL" id="KJR86598.1"/>
    </source>
</evidence>
<dbReference type="Proteomes" id="UP000033710">
    <property type="component" value="Unassembled WGS sequence"/>
</dbReference>
<comment type="caution">
    <text evidence="1">The sequence shown here is derived from an EMBL/GenBank/DDBJ whole genome shotgun (WGS) entry which is preliminary data.</text>
</comment>
<dbReference type="GeneID" id="27665018"/>
<gene>
    <name evidence="1" type="ORF">SPSK_02879</name>
</gene>
<evidence type="ECO:0000313" key="2">
    <source>
        <dbReference type="Proteomes" id="UP000033710"/>
    </source>
</evidence>
<reference evidence="1 2" key="2">
    <citation type="journal article" date="2015" name="Eukaryot. Cell">
        <title>Asexual propagation of a virulent clone complex in a human and feline outbreak of sporotrichosis.</title>
        <authorList>
            <person name="Teixeira Mde M."/>
            <person name="Rodrigues A.M."/>
            <person name="Tsui C.K."/>
            <person name="de Almeida L.G."/>
            <person name="Van Diepeningen A.D."/>
            <person name="van den Ende B.G."/>
            <person name="Fernandes G.F."/>
            <person name="Kano R."/>
            <person name="Hamelin R.C."/>
            <person name="Lopes-Bezerra L.M."/>
            <person name="Vasconcelos A.T."/>
            <person name="de Hoog S."/>
            <person name="de Camargo Z.P."/>
            <person name="Felipe M.S."/>
        </authorList>
    </citation>
    <scope>NUCLEOTIDE SEQUENCE [LARGE SCALE GENOMIC DNA]</scope>
    <source>
        <strain evidence="1 2">1099-18</strain>
    </source>
</reference>
<organism evidence="1 2">
    <name type="scientific">Sporothrix schenckii 1099-18</name>
    <dbReference type="NCBI Taxonomy" id="1397361"/>
    <lineage>
        <taxon>Eukaryota</taxon>
        <taxon>Fungi</taxon>
        <taxon>Dikarya</taxon>
        <taxon>Ascomycota</taxon>
        <taxon>Pezizomycotina</taxon>
        <taxon>Sordariomycetes</taxon>
        <taxon>Sordariomycetidae</taxon>
        <taxon>Ophiostomatales</taxon>
        <taxon>Ophiostomataceae</taxon>
        <taxon>Sporothrix</taxon>
    </lineage>
</organism>
<sequence length="79" mass="8999">MQESAIDAKSDVGRAWKDRRSRIEEASTRWLQCCESTTMEENVVVKAEKCVEAKVKPKQRLEMATEVEVREIGKRGGSE</sequence>
<name>A0A0F2MA75_SPOSC</name>
<dbReference type="KEGG" id="ssck:SPSK_02879"/>